<dbReference type="InterPro" id="IPR004852">
    <property type="entry name" value="Di-haem_cyt_c_peroxidsae"/>
</dbReference>
<dbReference type="InterPro" id="IPR009056">
    <property type="entry name" value="Cyt_c-like_dom"/>
</dbReference>
<feature type="binding site" description="covalent" evidence="8">
    <location>
        <position position="215"/>
    </location>
    <ligand>
        <name>heme c</name>
        <dbReference type="ChEBI" id="CHEBI:61717"/>
        <label>2</label>
    </ligand>
</feature>
<feature type="domain" description="Cytochrome c" evidence="12">
    <location>
        <begin position="51"/>
        <end position="150"/>
    </location>
</feature>
<organism evidence="13">
    <name type="scientific">Accumulibacter regalis</name>
    <dbReference type="NCBI Taxonomy" id="522306"/>
    <lineage>
        <taxon>Bacteria</taxon>
        <taxon>Pseudomonadati</taxon>
        <taxon>Pseudomonadota</taxon>
        <taxon>Betaproteobacteria</taxon>
        <taxon>Candidatus Accumulibacter</taxon>
    </lineage>
</organism>
<feature type="signal peptide" evidence="11">
    <location>
        <begin position="1"/>
        <end position="20"/>
    </location>
</feature>
<accession>C7RPP7</accession>
<dbReference type="Pfam" id="PF00034">
    <property type="entry name" value="Cytochrom_C"/>
    <property type="match status" value="1"/>
</dbReference>
<reference evidence="13" key="2">
    <citation type="submission" date="2009-09" db="EMBL/GenBank/DDBJ databases">
        <title>Complete sequence of chromosome of Candidatus Accumulibacter phosphatis clade IIA str. UW-1.</title>
        <authorList>
            <consortium name="US DOE Joint Genome Institute"/>
            <person name="Martin H.G."/>
            <person name="Ivanova N."/>
            <person name="Kunin V."/>
            <person name="Warnecke F."/>
            <person name="Barry K."/>
            <person name="He S."/>
            <person name="Salamov A."/>
            <person name="Szeto E."/>
            <person name="Dalin E."/>
            <person name="Pangilinan J.L."/>
            <person name="Lapidus A."/>
            <person name="Lowry S."/>
            <person name="Kyrpides N.C."/>
            <person name="McMahon K.D."/>
            <person name="Hugenholtz P."/>
        </authorList>
    </citation>
    <scope>NUCLEOTIDE SEQUENCE [LARGE SCALE GENOMIC DNA]</scope>
    <source>
        <strain evidence="13">UW-1</strain>
    </source>
</reference>
<dbReference type="Gene3D" id="1.10.760.10">
    <property type="entry name" value="Cytochrome c-like domain"/>
    <property type="match status" value="2"/>
</dbReference>
<keyword evidence="3 9" id="KW-0479">Metal-binding</keyword>
<dbReference type="PANTHER" id="PTHR30600">
    <property type="entry name" value="CYTOCHROME C PEROXIDASE-RELATED"/>
    <property type="match status" value="1"/>
</dbReference>
<evidence type="ECO:0000256" key="4">
    <source>
        <dbReference type="ARBA" id="ARBA00022729"/>
    </source>
</evidence>
<dbReference type="InterPro" id="IPR026259">
    <property type="entry name" value="MauG/Cytc_peroxidase"/>
</dbReference>
<evidence type="ECO:0000256" key="6">
    <source>
        <dbReference type="ARBA" id="ARBA00023002"/>
    </source>
</evidence>
<comment type="PTM">
    <text evidence="8">Binds 2 heme groups per subunit.</text>
</comment>
<comment type="subcellular location">
    <subcellularLocation>
        <location evidence="1">Periplasm</location>
    </subcellularLocation>
</comment>
<evidence type="ECO:0000256" key="1">
    <source>
        <dbReference type="ARBA" id="ARBA00004418"/>
    </source>
</evidence>
<evidence type="ECO:0000256" key="10">
    <source>
        <dbReference type="SAM" id="MobiDB-lite"/>
    </source>
</evidence>
<evidence type="ECO:0000259" key="12">
    <source>
        <dbReference type="PROSITE" id="PS51007"/>
    </source>
</evidence>
<dbReference type="HOGENOM" id="CLU_034652_3_1_4"/>
<protein>
    <submittedName>
        <fullName evidence="13">Cytochrome-c peroxidase</fullName>
        <ecNumber evidence="13">1.11.1.5</ecNumber>
    </submittedName>
</protein>
<dbReference type="AlphaFoldDB" id="C7RPP7"/>
<evidence type="ECO:0000256" key="8">
    <source>
        <dbReference type="PIRSR" id="PIRSR000294-1"/>
    </source>
</evidence>
<dbReference type="GO" id="GO:0020037">
    <property type="term" value="F:heme binding"/>
    <property type="evidence" value="ECO:0007669"/>
    <property type="project" value="InterPro"/>
</dbReference>
<dbReference type="GO" id="GO:0004130">
    <property type="term" value="F:cytochrome-c peroxidase activity"/>
    <property type="evidence" value="ECO:0007669"/>
    <property type="project" value="UniProtKB-EC"/>
</dbReference>
<dbReference type="GO" id="GO:0009055">
    <property type="term" value="F:electron transfer activity"/>
    <property type="evidence" value="ECO:0007669"/>
    <property type="project" value="InterPro"/>
</dbReference>
<feature type="chain" id="PRO_5002983926" evidence="11">
    <location>
        <begin position="21"/>
        <end position="334"/>
    </location>
</feature>
<reference evidence="13" key="1">
    <citation type="submission" date="2009-08" db="EMBL/GenBank/DDBJ databases">
        <authorList>
            <consortium name="US DOE Joint Genome Institute"/>
            <person name="Lucas S."/>
            <person name="Copeland A."/>
            <person name="Lapidus A."/>
            <person name="Glavina del Rio T."/>
            <person name="Dalin E."/>
            <person name="Tice H."/>
            <person name="Bruce D."/>
            <person name="Barry K."/>
            <person name="Pitluck S."/>
            <person name="Lowry S."/>
            <person name="Larimer F."/>
            <person name="Land M."/>
            <person name="Hauser L."/>
            <person name="Kyrpides N."/>
            <person name="Ivanova N."/>
            <person name="McMahon K.D."/>
            <person name="Hugenholtz P."/>
        </authorList>
    </citation>
    <scope>NUCLEOTIDE SEQUENCE</scope>
    <source>
        <strain evidence="13">UW-1</strain>
    </source>
</reference>
<feature type="binding site" description="covalent" evidence="8">
    <location>
        <position position="76"/>
    </location>
    <ligand>
        <name>heme c</name>
        <dbReference type="ChEBI" id="CHEBI:61717"/>
        <label>1</label>
    </ligand>
</feature>
<feature type="binding site" description="axial binding residue" evidence="9">
    <location>
        <position position="77"/>
    </location>
    <ligand>
        <name>heme c</name>
        <dbReference type="ChEBI" id="CHEBI:61717"/>
        <label>1</label>
    </ligand>
    <ligandPart>
        <name>Fe</name>
        <dbReference type="ChEBI" id="CHEBI:18248"/>
    </ligandPart>
</feature>
<feature type="binding site" description="covalent" evidence="8">
    <location>
        <position position="73"/>
    </location>
    <ligand>
        <name>heme c</name>
        <dbReference type="ChEBI" id="CHEBI:61717"/>
        <label>1</label>
    </ligand>
</feature>
<keyword evidence="5" id="KW-0574">Periplasm</keyword>
<dbReference type="GO" id="GO:0042597">
    <property type="term" value="C:periplasmic space"/>
    <property type="evidence" value="ECO:0007669"/>
    <property type="project" value="UniProtKB-SubCell"/>
</dbReference>
<name>C7RPP7_ACCRE</name>
<dbReference type="PIRSF" id="PIRSF000294">
    <property type="entry name" value="Cytochrome-c_peroxidase"/>
    <property type="match status" value="1"/>
</dbReference>
<dbReference type="EMBL" id="CP001715">
    <property type="protein sequence ID" value="ACV34290.1"/>
    <property type="molecule type" value="Genomic_DNA"/>
</dbReference>
<keyword evidence="7 9" id="KW-0408">Iron</keyword>
<keyword evidence="2 8" id="KW-0349">Heme</keyword>
<evidence type="ECO:0000256" key="7">
    <source>
        <dbReference type="ARBA" id="ARBA00023004"/>
    </source>
</evidence>
<evidence type="ECO:0000256" key="9">
    <source>
        <dbReference type="PIRSR" id="PIRSR000294-2"/>
    </source>
</evidence>
<feature type="domain" description="Cytochrome c" evidence="12">
    <location>
        <begin position="200"/>
        <end position="323"/>
    </location>
</feature>
<feature type="binding site" description="axial binding residue" evidence="9">
    <location>
        <position position="288"/>
    </location>
    <ligand>
        <name>heme c</name>
        <dbReference type="ChEBI" id="CHEBI:61717"/>
        <label>2</label>
    </ligand>
    <ligandPart>
        <name>Fe</name>
        <dbReference type="ChEBI" id="CHEBI:18248"/>
    </ligandPart>
</feature>
<keyword evidence="4 11" id="KW-0732">Signal</keyword>
<dbReference type="PROSITE" id="PS51007">
    <property type="entry name" value="CYTC"/>
    <property type="match status" value="2"/>
</dbReference>
<feature type="compositionally biased region" description="Pro residues" evidence="10">
    <location>
        <begin position="38"/>
        <end position="47"/>
    </location>
</feature>
<dbReference type="STRING" id="522306.CAP2UW1_0953"/>
<sequence length="334" mass="35354" precursor="true">MKWTLRRWLVLAGLATGLLACSSMPPDGVGYARSSALPAPPDPPDNPTTPEKAALGKQLFFDKRLSGDGSMACQGCHFRHLGWTDALPLSRKVGGGMNTRHTPTVYNTGYYTAWYWDGRAKTLEGQITAAWKAQIGADPAKATAVIAAVPGYQAGFQKVFGAAPSEENIAKALAAFLRTLNSGEAPWDRYAAGDKTAVSADAAAGAELFTGKAGCAACHRPPLYSDGMFYNVGLEAGKAQPDLGRFAVSKDPADTSAFKTPTLRSVGISGPYFHDGSVASLEEAVRYMAAGGKADPHKSQILIDRKLSEKEIGQLVAFLNTLTSEESFAPPKLP</sequence>
<dbReference type="Pfam" id="PF03150">
    <property type="entry name" value="CCP_MauG"/>
    <property type="match status" value="1"/>
</dbReference>
<keyword evidence="13" id="KW-0575">Peroxidase</keyword>
<dbReference type="GO" id="GO:0046872">
    <property type="term" value="F:metal ion binding"/>
    <property type="evidence" value="ECO:0007669"/>
    <property type="project" value="UniProtKB-KW"/>
</dbReference>
<comment type="cofactor">
    <cofactor evidence="8">
        <name>heme</name>
        <dbReference type="ChEBI" id="CHEBI:30413"/>
    </cofactor>
    <text evidence="8">Binds 2 heme groups.</text>
</comment>
<evidence type="ECO:0000256" key="11">
    <source>
        <dbReference type="SAM" id="SignalP"/>
    </source>
</evidence>
<evidence type="ECO:0000313" key="13">
    <source>
        <dbReference type="EMBL" id="ACV34290.1"/>
    </source>
</evidence>
<evidence type="ECO:0000256" key="3">
    <source>
        <dbReference type="ARBA" id="ARBA00022723"/>
    </source>
</evidence>
<dbReference type="InterPro" id="IPR036909">
    <property type="entry name" value="Cyt_c-like_dom_sf"/>
</dbReference>
<gene>
    <name evidence="13" type="ordered locus">CAP2UW1_0953</name>
</gene>
<proteinExistence type="predicted"/>
<feature type="binding site" description="covalent" evidence="8">
    <location>
        <position position="218"/>
    </location>
    <ligand>
        <name>heme c</name>
        <dbReference type="ChEBI" id="CHEBI:61717"/>
        <label>2</label>
    </ligand>
</feature>
<dbReference type="PROSITE" id="PS51257">
    <property type="entry name" value="PROKAR_LIPOPROTEIN"/>
    <property type="match status" value="1"/>
</dbReference>
<dbReference type="OrthoDB" id="9805202at2"/>
<dbReference type="SUPFAM" id="SSF46626">
    <property type="entry name" value="Cytochrome c"/>
    <property type="match status" value="2"/>
</dbReference>
<feature type="binding site" description="axial binding residue" evidence="9">
    <location>
        <position position="219"/>
    </location>
    <ligand>
        <name>heme c</name>
        <dbReference type="ChEBI" id="CHEBI:61717"/>
        <label>2</label>
    </ligand>
    <ligandPart>
        <name>Fe</name>
        <dbReference type="ChEBI" id="CHEBI:18248"/>
    </ligandPart>
</feature>
<evidence type="ECO:0000256" key="2">
    <source>
        <dbReference type="ARBA" id="ARBA00022617"/>
    </source>
</evidence>
<dbReference type="eggNOG" id="COG1858">
    <property type="taxonomic scope" value="Bacteria"/>
</dbReference>
<keyword evidence="6 13" id="KW-0560">Oxidoreductase</keyword>
<dbReference type="KEGG" id="app:CAP2UW1_0953"/>
<dbReference type="EC" id="1.11.1.5" evidence="13"/>
<dbReference type="InterPro" id="IPR051395">
    <property type="entry name" value="Cytochrome_c_Peroxidase/MauG"/>
</dbReference>
<evidence type="ECO:0000256" key="5">
    <source>
        <dbReference type="ARBA" id="ARBA00022764"/>
    </source>
</evidence>
<feature type="region of interest" description="Disordered" evidence="10">
    <location>
        <begin position="32"/>
        <end position="52"/>
    </location>
</feature>